<organism evidence="2 3">
    <name type="scientific">Molorchus minor</name>
    <dbReference type="NCBI Taxonomy" id="1323400"/>
    <lineage>
        <taxon>Eukaryota</taxon>
        <taxon>Metazoa</taxon>
        <taxon>Ecdysozoa</taxon>
        <taxon>Arthropoda</taxon>
        <taxon>Hexapoda</taxon>
        <taxon>Insecta</taxon>
        <taxon>Pterygota</taxon>
        <taxon>Neoptera</taxon>
        <taxon>Endopterygota</taxon>
        <taxon>Coleoptera</taxon>
        <taxon>Polyphaga</taxon>
        <taxon>Cucujiformia</taxon>
        <taxon>Chrysomeloidea</taxon>
        <taxon>Cerambycidae</taxon>
        <taxon>Lamiinae</taxon>
        <taxon>Monochamini</taxon>
        <taxon>Molorchus</taxon>
    </lineage>
</organism>
<dbReference type="Proteomes" id="UP001162164">
    <property type="component" value="Unassembled WGS sequence"/>
</dbReference>
<name>A0ABQ9JTH9_9CUCU</name>
<reference evidence="2" key="1">
    <citation type="journal article" date="2023" name="Insect Mol. Biol.">
        <title>Genome sequencing provides insights into the evolution of gene families encoding plant cell wall-degrading enzymes in longhorned beetles.</title>
        <authorList>
            <person name="Shin N.R."/>
            <person name="Okamura Y."/>
            <person name="Kirsch R."/>
            <person name="Pauchet Y."/>
        </authorList>
    </citation>
    <scope>NUCLEOTIDE SEQUENCE</scope>
    <source>
        <strain evidence="2">MMC_N1</strain>
    </source>
</reference>
<keyword evidence="3" id="KW-1185">Reference proteome</keyword>
<evidence type="ECO:0000256" key="1">
    <source>
        <dbReference type="SAM" id="Phobius"/>
    </source>
</evidence>
<evidence type="ECO:0000313" key="3">
    <source>
        <dbReference type="Proteomes" id="UP001162164"/>
    </source>
</evidence>
<feature type="transmembrane region" description="Helical" evidence="1">
    <location>
        <begin position="504"/>
        <end position="526"/>
    </location>
</feature>
<evidence type="ECO:0000313" key="2">
    <source>
        <dbReference type="EMBL" id="KAJ8981328.1"/>
    </source>
</evidence>
<proteinExistence type="predicted"/>
<evidence type="ECO:0008006" key="4">
    <source>
        <dbReference type="Google" id="ProtNLM"/>
    </source>
</evidence>
<sequence>MYDGGTYENFANYFERPAVCTVNHAWIKRGLKELEPWAPQFRGGPAGVLPFAKRALDVGAYAGKGRALPSEALGAPLRENLNKSHLNHFVGIEYHPEEVALQENPTSSSSAIGTIPLSLPFSNRKSVHLFASQSVPHPSISIFKTSIVCVTEDRTEKGNKEDERGGTCIKSFTTVTVITDVFDHCHTISLPGVFKCVTGTREKVQRKDSTHNHRQWRSLRTSKDTTLTEKLILECDYCKETDDYRPKNWYKIDSLGMSRPQVVLGMENDMELNRIQVNTAQPHHQQLPPRTRGLYYCVGFEKQEKEEKYNYLVDLVYEVNTTDFETGNISGWSKYHDDYFAPVNGMFRSQGSRIRTYKGTLKARFRSDKPVGSLGHMRAPKLEREENNWHYHITMGLKLGVQERCEGHLQPGRGGHQQRLESRQEQRFQIPEDVRVVGGAHLTLVCPESSLENTVTWKNRGKALTPGEAANPNLLVDTFNTLPRRRHRNPSDLALLTREFVRHLAYLGFVLSLTGTCYCAGLVVTYNRRRTFKTFEELIEDHPEDADDYEHLLKK</sequence>
<keyword evidence="1" id="KW-0472">Membrane</keyword>
<comment type="caution">
    <text evidence="2">The sequence shown here is derived from an EMBL/GenBank/DDBJ whole genome shotgun (WGS) entry which is preliminary data.</text>
</comment>
<keyword evidence="1" id="KW-1133">Transmembrane helix</keyword>
<gene>
    <name evidence="2" type="ORF">NQ317_015462</name>
</gene>
<dbReference type="EMBL" id="JAPWTJ010000190">
    <property type="protein sequence ID" value="KAJ8981328.1"/>
    <property type="molecule type" value="Genomic_DNA"/>
</dbReference>
<accession>A0ABQ9JTH9</accession>
<protein>
    <recommendedName>
        <fullName evidence="4">Ig-like domain-containing protein</fullName>
    </recommendedName>
</protein>
<keyword evidence="1" id="KW-0812">Transmembrane</keyword>